<evidence type="ECO:0000256" key="1">
    <source>
        <dbReference type="ARBA" id="ARBA00006102"/>
    </source>
</evidence>
<dbReference type="FunFam" id="3.90.226.10:FF:000046">
    <property type="entry name" value="Geranyl-CoA carboxylase beta subunit"/>
    <property type="match status" value="1"/>
</dbReference>
<dbReference type="OrthoDB" id="439921at2759"/>
<dbReference type="GO" id="GO:0004485">
    <property type="term" value="F:methylcrotonoyl-CoA carboxylase activity"/>
    <property type="evidence" value="ECO:0007669"/>
    <property type="project" value="UniProtKB-EC"/>
</dbReference>
<dbReference type="PANTHER" id="PTHR22855:SF13">
    <property type="entry name" value="METHYLCROTONOYL-COA CARBOXYLASE BETA CHAIN, MITOCHONDRIAL"/>
    <property type="match status" value="1"/>
</dbReference>
<dbReference type="VEuPathDB" id="FungiDB:VP01_538g4"/>
<dbReference type="InterPro" id="IPR045190">
    <property type="entry name" value="MCCB/AccD1-like"/>
</dbReference>
<dbReference type="InterPro" id="IPR011762">
    <property type="entry name" value="COA_CT_N"/>
</dbReference>
<evidence type="ECO:0000313" key="9">
    <source>
        <dbReference type="EMBL" id="KNZ48826.1"/>
    </source>
</evidence>
<comment type="pathway">
    <text evidence="2">Amino-acid degradation; L-leucine degradation; (S)-3-hydroxy-3-methylglutaryl-CoA from 3-isovaleryl-CoA: step 2/3.</text>
</comment>
<evidence type="ECO:0000256" key="6">
    <source>
        <dbReference type="ARBA" id="ARBA00052347"/>
    </source>
</evidence>
<dbReference type="PANTHER" id="PTHR22855">
    <property type="entry name" value="ACETYL, PROPIONYL, PYRUVATE, AND GLUTACONYL CARBOXYLASE-RELATED"/>
    <property type="match status" value="1"/>
</dbReference>
<dbReference type="FunFam" id="3.90.226.10:FF:000004">
    <property type="entry name" value="Methylcrotonoyl-CoA carboxylase beta chain"/>
    <property type="match status" value="1"/>
</dbReference>
<accession>A0A0L6UJV5</accession>
<gene>
    <name evidence="9" type="ORF">VP01_538g4</name>
</gene>
<dbReference type="Proteomes" id="UP000037035">
    <property type="component" value="Unassembled WGS sequence"/>
</dbReference>
<comment type="caution">
    <text evidence="9">The sequence shown here is derived from an EMBL/GenBank/DDBJ whole genome shotgun (WGS) entry which is preliminary data.</text>
</comment>
<comment type="catalytic activity">
    <reaction evidence="6">
        <text>3-methylbut-2-enoyl-CoA + hydrogencarbonate + ATP = 3-methyl-(2E)-glutaconyl-CoA + ADP + phosphate + H(+)</text>
        <dbReference type="Rhea" id="RHEA:13589"/>
        <dbReference type="ChEBI" id="CHEBI:15378"/>
        <dbReference type="ChEBI" id="CHEBI:17544"/>
        <dbReference type="ChEBI" id="CHEBI:30616"/>
        <dbReference type="ChEBI" id="CHEBI:43474"/>
        <dbReference type="ChEBI" id="CHEBI:57344"/>
        <dbReference type="ChEBI" id="CHEBI:57346"/>
        <dbReference type="ChEBI" id="CHEBI:456216"/>
        <dbReference type="EC" id="6.4.1.4"/>
    </reaction>
</comment>
<dbReference type="InterPro" id="IPR034733">
    <property type="entry name" value="AcCoA_carboxyl_beta"/>
</dbReference>
<dbReference type="UniPathway" id="UPA00363">
    <property type="reaction ID" value="UER00861"/>
</dbReference>
<dbReference type="Pfam" id="PF01039">
    <property type="entry name" value="Carboxyl_trans"/>
    <property type="match status" value="1"/>
</dbReference>
<evidence type="ECO:0000256" key="3">
    <source>
        <dbReference type="ARBA" id="ARBA00026116"/>
    </source>
</evidence>
<evidence type="ECO:0000259" key="7">
    <source>
        <dbReference type="PROSITE" id="PS50980"/>
    </source>
</evidence>
<feature type="domain" description="CoA carboxyltransferase C-terminal" evidence="8">
    <location>
        <begin position="338"/>
        <end position="584"/>
    </location>
</feature>
<dbReference type="Gene3D" id="3.90.226.10">
    <property type="entry name" value="2-enoyl-CoA Hydratase, Chain A, domain 1"/>
    <property type="match status" value="2"/>
</dbReference>
<reference evidence="9 10" key="1">
    <citation type="submission" date="2015-08" db="EMBL/GenBank/DDBJ databases">
        <title>Next Generation Sequencing and Analysis of the Genome of Puccinia sorghi L Schw, the Causal Agent of Maize Common Rust.</title>
        <authorList>
            <person name="Rochi L."/>
            <person name="Burguener G."/>
            <person name="Darino M."/>
            <person name="Turjanski A."/>
            <person name="Kreff E."/>
            <person name="Dieguez M.J."/>
            <person name="Sacco F."/>
        </authorList>
    </citation>
    <scope>NUCLEOTIDE SEQUENCE [LARGE SCALE GENOMIC DNA]</scope>
    <source>
        <strain evidence="9 10">RO10H11247</strain>
    </source>
</reference>
<evidence type="ECO:0000313" key="10">
    <source>
        <dbReference type="Proteomes" id="UP000037035"/>
    </source>
</evidence>
<dbReference type="GO" id="GO:0006552">
    <property type="term" value="P:L-leucine catabolic process"/>
    <property type="evidence" value="ECO:0007669"/>
    <property type="project" value="UniProtKB-UniPathway"/>
</dbReference>
<dbReference type="InterPro" id="IPR029045">
    <property type="entry name" value="ClpP/crotonase-like_dom_sf"/>
</dbReference>
<proteinExistence type="inferred from homology"/>
<dbReference type="AlphaFoldDB" id="A0A0L6UJV5"/>
<dbReference type="GO" id="GO:0005739">
    <property type="term" value="C:mitochondrion"/>
    <property type="evidence" value="ECO:0007669"/>
    <property type="project" value="TreeGrafter"/>
</dbReference>
<sequence length="605" mass="66370">MKQAIKRINPILRLLGTTTIVNQSSTRATSGKVFKRSFNYALDHLADRLTTTISPNSEKYQANLKSMTHLIQSHQSLVHQHILPGGHPTARKKHLDRGKLLARQRIERLLDPFSPFLELSQTAGYQLYPNEDLPAGGLITGIGQIHGSIRPTLSRIPCMIIANDPTVKGGSYYPITVKKHLRAQEIAQENRLPCIYLVESGGANLPYQSQVFPDRDHFGRIFYNQARLSARGIPQIAVVHGISVAGGAYMPAMSDVNIIVKNQGRIFLAGPSLVKAAIGEDINDEQLGGGEMHCQVSGVSDYLAESDEHALVLARREILHLNYQMGQISSSTAAGKRGWDEPLYDPNELNGIASTNLKEAFDIKEVIARIVDGSQFHEFKREYGKTIVTGFGISYSWSTLWNCDRQIGNNGVLFSPSALKATHFIQLCEQRQIPLIFLVNVTGVRDFISISYMVGEQAERGGIAKDGAKMVRAVACTSVPKFTVIVGGSFGAGNYGMAGRAYGSRFLWMWPNAKVSVMGGEQLSHVMSTISQDQSKTEKLKTQIETESTARYTSARLWDDGIISPTDTRSVLGLGISLANSARATSLAGQQENSRAMNGFGVFRM</sequence>
<keyword evidence="10" id="KW-1185">Reference proteome</keyword>
<dbReference type="GO" id="GO:1905202">
    <property type="term" value="C:methylcrotonoyl-CoA carboxylase complex"/>
    <property type="evidence" value="ECO:0007669"/>
    <property type="project" value="TreeGrafter"/>
</dbReference>
<evidence type="ECO:0000256" key="2">
    <source>
        <dbReference type="ARBA" id="ARBA00025711"/>
    </source>
</evidence>
<dbReference type="STRING" id="27349.A0A0L6UJV5"/>
<evidence type="ECO:0000256" key="5">
    <source>
        <dbReference type="ARBA" id="ARBA00031404"/>
    </source>
</evidence>
<dbReference type="SUPFAM" id="SSF52096">
    <property type="entry name" value="ClpP/crotonase"/>
    <property type="match status" value="2"/>
</dbReference>
<name>A0A0L6UJV5_9BASI</name>
<dbReference type="EC" id="6.4.1.4" evidence="3"/>
<dbReference type="PROSITE" id="PS50989">
    <property type="entry name" value="COA_CT_CTER"/>
    <property type="match status" value="1"/>
</dbReference>
<dbReference type="PROSITE" id="PS50980">
    <property type="entry name" value="COA_CT_NTER"/>
    <property type="match status" value="1"/>
</dbReference>
<evidence type="ECO:0000259" key="8">
    <source>
        <dbReference type="PROSITE" id="PS50989"/>
    </source>
</evidence>
<protein>
    <recommendedName>
        <fullName evidence="3">methylcrotonoyl-CoA carboxylase</fullName>
        <ecNumber evidence="3">6.4.1.4</ecNumber>
    </recommendedName>
    <alternativeName>
        <fullName evidence="5">3-methylcrotonyl-CoA carboxylase 2</fullName>
    </alternativeName>
    <alternativeName>
        <fullName evidence="4">3-methylcrotonyl-CoA:carbon dioxide ligase subunit beta</fullName>
    </alternativeName>
</protein>
<dbReference type="EMBL" id="LAVV01010597">
    <property type="protein sequence ID" value="KNZ48826.1"/>
    <property type="molecule type" value="Genomic_DNA"/>
</dbReference>
<evidence type="ECO:0000256" key="4">
    <source>
        <dbReference type="ARBA" id="ARBA00031237"/>
    </source>
</evidence>
<comment type="similarity">
    <text evidence="1">Belongs to the AccD/PCCB family.</text>
</comment>
<feature type="domain" description="CoA carboxyltransferase N-terminal" evidence="7">
    <location>
        <begin position="66"/>
        <end position="333"/>
    </location>
</feature>
<dbReference type="InterPro" id="IPR011763">
    <property type="entry name" value="COA_CT_C"/>
</dbReference>
<organism evidence="9 10">
    <name type="scientific">Puccinia sorghi</name>
    <dbReference type="NCBI Taxonomy" id="27349"/>
    <lineage>
        <taxon>Eukaryota</taxon>
        <taxon>Fungi</taxon>
        <taxon>Dikarya</taxon>
        <taxon>Basidiomycota</taxon>
        <taxon>Pucciniomycotina</taxon>
        <taxon>Pucciniomycetes</taxon>
        <taxon>Pucciniales</taxon>
        <taxon>Pucciniaceae</taxon>
        <taxon>Puccinia</taxon>
    </lineage>
</organism>